<evidence type="ECO:0000256" key="3">
    <source>
        <dbReference type="ARBA" id="ARBA00012454"/>
    </source>
</evidence>
<dbReference type="InterPro" id="IPR029499">
    <property type="entry name" value="PduO-typ"/>
</dbReference>
<evidence type="ECO:0000256" key="7">
    <source>
        <dbReference type="ARBA" id="ARBA00022741"/>
    </source>
</evidence>
<evidence type="ECO:0000256" key="2">
    <source>
        <dbReference type="ARBA" id="ARBA00007487"/>
    </source>
</evidence>
<dbReference type="InterPro" id="IPR016030">
    <property type="entry name" value="CblAdoTrfase-like"/>
</dbReference>
<name>A0A7L7KQJ4_9MOLU</name>
<dbReference type="Pfam" id="PF01923">
    <property type="entry name" value="Cob_adeno_trans"/>
    <property type="match status" value="1"/>
</dbReference>
<protein>
    <recommendedName>
        <fullName evidence="4 14">Corrinoid adenosyltransferase</fullName>
        <ecNumber evidence="3 14">2.5.1.17</ecNumber>
    </recommendedName>
    <alternativeName>
        <fullName evidence="9 14">Cob(II)alamin adenosyltransferase</fullName>
    </alternativeName>
    <alternativeName>
        <fullName evidence="11 14">Cob(II)yrinic acid a,c-diamide adenosyltransferase</fullName>
    </alternativeName>
    <alternativeName>
        <fullName evidence="10 14">Cobinamide/cobalamin adenosyltransferase</fullName>
    </alternativeName>
</protein>
<dbReference type="PANTHER" id="PTHR12213">
    <property type="entry name" value="CORRINOID ADENOSYLTRANSFERASE"/>
    <property type="match status" value="1"/>
</dbReference>
<dbReference type="EMBL" id="CP048914">
    <property type="protein sequence ID" value="QMS84552.1"/>
    <property type="molecule type" value="Genomic_DNA"/>
</dbReference>
<keyword evidence="6 14" id="KW-0808">Transferase</keyword>
<evidence type="ECO:0000256" key="12">
    <source>
        <dbReference type="ARBA" id="ARBA00048555"/>
    </source>
</evidence>
<dbReference type="SUPFAM" id="SSF89028">
    <property type="entry name" value="Cobalamin adenosyltransferase-like"/>
    <property type="match status" value="1"/>
</dbReference>
<dbReference type="PANTHER" id="PTHR12213:SF0">
    <property type="entry name" value="CORRINOID ADENOSYLTRANSFERASE MMAB"/>
    <property type="match status" value="1"/>
</dbReference>
<dbReference type="InterPro" id="IPR036451">
    <property type="entry name" value="CblAdoTrfase-like_sf"/>
</dbReference>
<dbReference type="NCBIfam" id="TIGR00636">
    <property type="entry name" value="PduO_Nterm"/>
    <property type="match status" value="1"/>
</dbReference>
<dbReference type="Proteomes" id="UP000514720">
    <property type="component" value="Chromosome"/>
</dbReference>
<feature type="domain" description="Cobalamin adenosyltransferase-like" evidence="15">
    <location>
        <begin position="10"/>
        <end position="175"/>
    </location>
</feature>
<dbReference type="KEGG" id="xcl:G4Z02_01910"/>
<evidence type="ECO:0000256" key="1">
    <source>
        <dbReference type="ARBA" id="ARBA00005121"/>
    </source>
</evidence>
<evidence type="ECO:0000256" key="9">
    <source>
        <dbReference type="ARBA" id="ARBA00031529"/>
    </source>
</evidence>
<dbReference type="AlphaFoldDB" id="A0A7L7KQJ4"/>
<keyword evidence="17" id="KW-1185">Reference proteome</keyword>
<dbReference type="GO" id="GO:0005524">
    <property type="term" value="F:ATP binding"/>
    <property type="evidence" value="ECO:0007669"/>
    <property type="project" value="UniProtKB-UniRule"/>
</dbReference>
<evidence type="ECO:0000256" key="10">
    <source>
        <dbReference type="ARBA" id="ARBA00033334"/>
    </source>
</evidence>
<comment type="pathway">
    <text evidence="1 14">Cofactor biosynthesis; adenosylcobalamin biosynthesis; adenosylcobalamin from cob(II)yrinate a,c-diamide: step 2/7.</text>
</comment>
<evidence type="ECO:0000259" key="15">
    <source>
        <dbReference type="Pfam" id="PF01923"/>
    </source>
</evidence>
<dbReference type="Gene3D" id="1.20.1200.10">
    <property type="entry name" value="Cobalamin adenosyltransferase-like"/>
    <property type="match status" value="1"/>
</dbReference>
<comment type="catalytic activity">
    <reaction evidence="13 14">
        <text>2 cob(II)alamin + reduced [electron-transfer flavoprotein] + 2 ATP = 2 adenosylcob(III)alamin + 2 triphosphate + oxidized [electron-transfer flavoprotein] + 3 H(+)</text>
        <dbReference type="Rhea" id="RHEA:28671"/>
        <dbReference type="Rhea" id="RHEA-COMP:10685"/>
        <dbReference type="Rhea" id="RHEA-COMP:10686"/>
        <dbReference type="ChEBI" id="CHEBI:15378"/>
        <dbReference type="ChEBI" id="CHEBI:16304"/>
        <dbReference type="ChEBI" id="CHEBI:18036"/>
        <dbReference type="ChEBI" id="CHEBI:18408"/>
        <dbReference type="ChEBI" id="CHEBI:30616"/>
        <dbReference type="ChEBI" id="CHEBI:57692"/>
        <dbReference type="ChEBI" id="CHEBI:58307"/>
        <dbReference type="EC" id="2.5.1.17"/>
    </reaction>
</comment>
<evidence type="ECO:0000313" key="16">
    <source>
        <dbReference type="EMBL" id="QMS84552.1"/>
    </source>
</evidence>
<comment type="catalytic activity">
    <reaction evidence="12 14">
        <text>2 cob(II)yrinate a,c diamide + reduced [electron-transfer flavoprotein] + 2 ATP = 2 adenosylcob(III)yrinate a,c-diamide + 2 triphosphate + oxidized [electron-transfer flavoprotein] + 3 H(+)</text>
        <dbReference type="Rhea" id="RHEA:11528"/>
        <dbReference type="Rhea" id="RHEA-COMP:10685"/>
        <dbReference type="Rhea" id="RHEA-COMP:10686"/>
        <dbReference type="ChEBI" id="CHEBI:15378"/>
        <dbReference type="ChEBI" id="CHEBI:18036"/>
        <dbReference type="ChEBI" id="CHEBI:30616"/>
        <dbReference type="ChEBI" id="CHEBI:57692"/>
        <dbReference type="ChEBI" id="CHEBI:58307"/>
        <dbReference type="ChEBI" id="CHEBI:58503"/>
        <dbReference type="ChEBI" id="CHEBI:58537"/>
        <dbReference type="EC" id="2.5.1.17"/>
    </reaction>
</comment>
<gene>
    <name evidence="16" type="ORF">G4Z02_01910</name>
</gene>
<keyword evidence="7 14" id="KW-0547">Nucleotide-binding</keyword>
<organism evidence="16 17">
    <name type="scientific">Candidatus Xianfuyuplasma coldseepsis</name>
    <dbReference type="NCBI Taxonomy" id="2782163"/>
    <lineage>
        <taxon>Bacteria</taxon>
        <taxon>Bacillati</taxon>
        <taxon>Mycoplasmatota</taxon>
        <taxon>Mollicutes</taxon>
        <taxon>Candidatus Izemoplasmatales</taxon>
        <taxon>Candidatus Izemoplasmataceae</taxon>
        <taxon>Candidatus Xianfuyuplasma</taxon>
    </lineage>
</organism>
<dbReference type="GO" id="GO:0008817">
    <property type="term" value="F:corrinoid adenosyltransferase activity"/>
    <property type="evidence" value="ECO:0007669"/>
    <property type="project" value="UniProtKB-UniRule"/>
</dbReference>
<accession>A0A7L7KQJ4</accession>
<evidence type="ECO:0000256" key="5">
    <source>
        <dbReference type="ARBA" id="ARBA00022573"/>
    </source>
</evidence>
<dbReference type="RefSeq" id="WP_258878167.1">
    <property type="nucleotide sequence ID" value="NZ_CP048914.1"/>
</dbReference>
<evidence type="ECO:0000256" key="8">
    <source>
        <dbReference type="ARBA" id="ARBA00022840"/>
    </source>
</evidence>
<evidence type="ECO:0000313" key="17">
    <source>
        <dbReference type="Proteomes" id="UP000514720"/>
    </source>
</evidence>
<dbReference type="GO" id="GO:0009236">
    <property type="term" value="P:cobalamin biosynthetic process"/>
    <property type="evidence" value="ECO:0007669"/>
    <property type="project" value="UniProtKB-UniRule"/>
</dbReference>
<evidence type="ECO:0000256" key="14">
    <source>
        <dbReference type="RuleBase" id="RU366026"/>
    </source>
</evidence>
<reference evidence="16 17" key="1">
    <citation type="submission" date="2020-02" db="EMBL/GenBank/DDBJ databases">
        <authorList>
            <person name="Zheng R.K."/>
            <person name="Sun C.M."/>
        </authorList>
    </citation>
    <scope>NUCLEOTIDE SEQUENCE [LARGE SCALE GENOMIC DNA]</scope>
    <source>
        <strain evidence="17">zrk13</strain>
    </source>
</reference>
<proteinExistence type="inferred from homology"/>
<keyword evidence="5 14" id="KW-0169">Cobalamin biosynthesis</keyword>
<evidence type="ECO:0000256" key="6">
    <source>
        <dbReference type="ARBA" id="ARBA00022679"/>
    </source>
</evidence>
<evidence type="ECO:0000256" key="4">
    <source>
        <dbReference type="ARBA" id="ARBA00020963"/>
    </source>
</evidence>
<evidence type="ECO:0000256" key="13">
    <source>
        <dbReference type="ARBA" id="ARBA00048692"/>
    </source>
</evidence>
<comment type="similarity">
    <text evidence="2 14">Belongs to the Cob(I)alamin adenosyltransferase family.</text>
</comment>
<dbReference type="EC" id="2.5.1.17" evidence="3 14"/>
<sequence length="180" mass="20679">MKTIDNYKMITTKKGDTGTTKNYSNVRMDKTDILFDTLGHIDELSSMLGLVFHYSEYKDKIQTIQLDLQHINSLLATNPSDSHYENLIAITSDDIDRIEAWEQHLLDTCEIERRFVLPGSESSKEGAYLDVARSISRRVERALLQFVKATKRQDLSDVLAYANRLSDLLFIMARSVDKKK</sequence>
<dbReference type="UniPathway" id="UPA00148">
    <property type="reaction ID" value="UER00233"/>
</dbReference>
<evidence type="ECO:0000256" key="11">
    <source>
        <dbReference type="ARBA" id="ARBA00033354"/>
    </source>
</evidence>
<keyword evidence="8 14" id="KW-0067">ATP-binding</keyword>